<organism evidence="1 2">
    <name type="scientific">Sutcliffiella cohnii</name>
    <dbReference type="NCBI Taxonomy" id="33932"/>
    <lineage>
        <taxon>Bacteria</taxon>
        <taxon>Bacillati</taxon>
        <taxon>Bacillota</taxon>
        <taxon>Bacilli</taxon>
        <taxon>Bacillales</taxon>
        <taxon>Bacillaceae</taxon>
        <taxon>Sutcliffiella</taxon>
    </lineage>
</organism>
<proteinExistence type="predicted"/>
<dbReference type="Proteomes" id="UP000215224">
    <property type="component" value="Chromosome"/>
</dbReference>
<dbReference type="KEGG" id="bcoh:BC6307_10995"/>
<gene>
    <name evidence="1" type="ORF">BC6307_10995</name>
</gene>
<accession>A0A223KY60</accession>
<dbReference type="AlphaFoldDB" id="A0A223KY60"/>
<protein>
    <submittedName>
        <fullName evidence="1">Uncharacterized protein</fullName>
    </submittedName>
</protein>
<dbReference type="EMBL" id="CP018866">
    <property type="protein sequence ID" value="AST94317.1"/>
    <property type="molecule type" value="Genomic_DNA"/>
</dbReference>
<name>A0A223KY60_9BACI</name>
<reference evidence="1 2" key="1">
    <citation type="submission" date="2016-12" db="EMBL/GenBank/DDBJ databases">
        <title>The whole genome sequencing and assembly of Bacillus cohnii DSM 6307T strain.</title>
        <authorList>
            <person name="Lee Y.-J."/>
            <person name="Yi H."/>
            <person name="Bahn Y.-S."/>
            <person name="Kim J.F."/>
            <person name="Lee D.-W."/>
        </authorList>
    </citation>
    <scope>NUCLEOTIDE SEQUENCE [LARGE SCALE GENOMIC DNA]</scope>
    <source>
        <strain evidence="1 2">DSM 6307</strain>
    </source>
</reference>
<sequence length="225" mass="26884">MVAKKAKFTIGDIVVITVYGTVGKITDVQFIENEYYYEVNKSEDLYEEASLAFLTEFNGQIILSDEIEIEYNYFIGDLVKVKGYGDEWFRIIGFRTEIWRYKEDAWEESIYELVRVSDGEWLEAAEEEITTVISKEKADYLKQKIELRYLLYQDKQELQNDMSRIKKDKKTKTQKEIIDGLLDVYNDYRVLYELFYDEEYKHVMDLAMENLKRLTNNKNENYLGK</sequence>
<keyword evidence="2" id="KW-1185">Reference proteome</keyword>
<evidence type="ECO:0000313" key="1">
    <source>
        <dbReference type="EMBL" id="AST94317.1"/>
    </source>
</evidence>
<evidence type="ECO:0000313" key="2">
    <source>
        <dbReference type="Proteomes" id="UP000215224"/>
    </source>
</evidence>